<evidence type="ECO:0000313" key="5">
    <source>
        <dbReference type="EMBL" id="QGH48635.1"/>
    </source>
</evidence>
<reference evidence="5 7" key="1">
    <citation type="journal article" date="2015" name="Genome Announc.">
        <title>Draft Genome Sequence of Vibrio owensii Strain SH-14, Which Causes Shrimp Acute Hepatopancreatic Necrosis Disease.</title>
        <authorList>
            <person name="Liu L."/>
            <person name="Xiao J."/>
            <person name="Xia X."/>
            <person name="Pan Y."/>
            <person name="Yan S."/>
            <person name="Wang Y."/>
        </authorList>
    </citation>
    <scope>NUCLEOTIDE SEQUENCE [LARGE SCALE GENOMIC DNA]</scope>
    <source>
        <strain evidence="5 7">SH14</strain>
    </source>
</reference>
<gene>
    <name evidence="5" type="ORF">APZ19_16680</name>
    <name evidence="4" type="ORF">D0812_16935</name>
</gene>
<sequence>MASTIGANGLSIVHKGSGGEANASVPDVCLTKVGKPVVPIPYGNNAKSADLVDGSTSVTADGGNSIALQGSKFSKSTGDAAGDKKGVSSGTIEGEAQFVTSSPNVLIEGKGVARQSDQMTMNNGNTMCFGVQNPSFSVEEDLEETFIMDVCVRHPNGQRLVNAPFKLSDEQGSTVYEATLDEKGRSDADPLKGGKVKLLVEESQDPFVVTPVRRENPRHIDSQSDDDFFNIASKGQRGFWQPTRIETVGTAWGSIGQTLSSDRYFQDMVSAEVIQHFTHYHPDTTFDVSKTCDALIGNLDQPLPHTTESLLAYTLPQVLEEGELLSVLLRLAPHETTDRMLAYMRARGKGNPQTYLADYDWQAAEKSINSELDALLNKLKSRLTFLRDEASKLQYAYLSEEVFDKHIDTLSSYMKQLPELIAGVFSKMQTKASELLGNTDNVKVIKAADDLHSIESESIEAVVNTTKTIDTVEPFMNEVAGVIDNVIPIYPVRYGYANFFDQLMPAQAPPSMTEMSSATGLKDTGGYLLRLLREGWLYIKEESEEDTAPFHIFKYAQTQTPTSVVEKFEKYYFINEENAQEGLTLDTSSGSTFYPFAFVTPKAKKISIVYSEHEWSAAIIDNMNSDEELRKKAMQQVDLTAPQTEFSQAATKDNLSALVEDYRNNDEKWLADKDSAKPMPHGLDLATTTLSYHLDAEGIVETMQKSHSEHKDGKLVALFDPVGRQRDISKVISKNVAEQQAYVNVNKYPLTIGQYAQSCIESDIPEIKKAAEENLDTERLSIFLTDYQDEISNKKKERKTLLALMDYFVAGQGAEDEVGSLTCYLRHYFDIRQQGIIDPAAEMGKLLLLLGSLFEGVTASEEGIENMDRWVGEAFHTEELAPLDKVWGISLKAIQIVFLQPQDQINWHHAVPPVLTSIGNYLARIQAEFTYGTKLLGNSGLECFYRATLPSLFDALLGVRFTGNRLNMALDDIENLIDKQTGQKSSIKSKVQFGEKLLNWSEMKANQAEQRIFELLEAEPTASAPEWLKRLADKLPTKTLLHFAQESAGLGLTYWSYQANVNTINDLLAQTQFDTLDPVNDDKEYAYRTVKMLSTLAAITADSITLSQYSAKGVNIATREAERALLALQKQLPNMSKQLAEKLGVRSLQAYSQRLDTRLSAAPIKGLVVGANVAMSFVYFWDVFTSYRSGNKQASLGYLTGGVSSLLVAFSAVGGPVGAVLLFVGLTGLLFSAYQIDRFGKNSFENLLYSSFWGTSEYYPFWNDFKKQEDIDTVQERLDVITAVTSNNNKAVTSDNLKYFDAALNIESQEFLNYFYAPKLTIVDSSIRPYGSEPYRYNLSYVFVLPDFKMNVSQLHGSIYRELDDAKYAAYSVPEPDKAMTENFRSALAAAFEDRTLCIAKEDGLHVTVNVEFSHPTRLIWCYEPTPNTVVPKRYLTNSGYISTSQIGMLDEKPNTTPWGK</sequence>
<dbReference type="EMBL" id="CP045859">
    <property type="protein sequence ID" value="QGH48635.1"/>
    <property type="molecule type" value="Genomic_DNA"/>
</dbReference>
<dbReference type="CDD" id="cd14740">
    <property type="entry name" value="PAAR_4"/>
    <property type="match status" value="1"/>
</dbReference>
<dbReference type="Proteomes" id="UP000390336">
    <property type="component" value="Chromosome 1"/>
</dbReference>
<reference evidence="4 6" key="2">
    <citation type="submission" date="2018-10" db="EMBL/GenBank/DDBJ databases">
        <title>Whole Genome of Vibrio owensii strain 170502, isolated from Acute Hepatopancreatic Necrosis Disease (AHPND) shrimp.</title>
        <authorList>
            <person name="Yan M."/>
            <person name="Wang X."/>
            <person name="Wang Y."/>
        </authorList>
    </citation>
    <scope>NUCLEOTIDE SEQUENCE [LARGE SCALE GENOMIC DNA]</scope>
    <source>
        <strain evidence="4 6">1700302</strain>
    </source>
</reference>
<dbReference type="Pfam" id="PF13665">
    <property type="entry name" value="Tox-PAAR-like"/>
    <property type="match status" value="1"/>
</dbReference>
<evidence type="ECO:0000256" key="2">
    <source>
        <dbReference type="SAM" id="Phobius"/>
    </source>
</evidence>
<evidence type="ECO:0000313" key="7">
    <source>
        <dbReference type="Proteomes" id="UP000390336"/>
    </source>
</evidence>
<feature type="coiled-coil region" evidence="1">
    <location>
        <begin position="369"/>
        <end position="396"/>
    </location>
</feature>
<keyword evidence="2" id="KW-0812">Transmembrane</keyword>
<dbReference type="CDD" id="cd20706">
    <property type="entry name" value="MIX_II"/>
    <property type="match status" value="1"/>
</dbReference>
<dbReference type="EMBL" id="CP033137">
    <property type="protein sequence ID" value="AYO15999.1"/>
    <property type="molecule type" value="Genomic_DNA"/>
</dbReference>
<keyword evidence="2" id="KW-0472">Membrane</keyword>
<feature type="transmembrane region" description="Helical" evidence="2">
    <location>
        <begin position="1196"/>
        <end position="1213"/>
    </location>
</feature>
<evidence type="ECO:0000256" key="1">
    <source>
        <dbReference type="SAM" id="Coils"/>
    </source>
</evidence>
<name>A0AAP9GEV0_9VIBR</name>
<feature type="domain" description="Toxin VasX N-terminal region" evidence="3">
    <location>
        <begin position="485"/>
        <end position="644"/>
    </location>
</feature>
<dbReference type="InterPro" id="IPR046864">
    <property type="entry name" value="VasX_N"/>
</dbReference>
<dbReference type="Proteomes" id="UP000272136">
    <property type="component" value="Chromosome 1"/>
</dbReference>
<keyword evidence="1" id="KW-0175">Coiled coil</keyword>
<feature type="transmembrane region" description="Helical" evidence="2">
    <location>
        <begin position="1164"/>
        <end position="1184"/>
    </location>
</feature>
<proteinExistence type="predicted"/>
<protein>
    <submittedName>
        <fullName evidence="5">DUF4150 domain-containing protein</fullName>
    </submittedName>
</protein>
<evidence type="ECO:0000313" key="4">
    <source>
        <dbReference type="EMBL" id="AYO15999.1"/>
    </source>
</evidence>
<keyword evidence="2" id="KW-1133">Transmembrane helix</keyword>
<dbReference type="RefSeq" id="WP_054823162.1">
    <property type="nucleotide sequence ID" value="NZ_CP033137.1"/>
</dbReference>
<accession>A0AAP9GEV0</accession>
<evidence type="ECO:0000259" key="3">
    <source>
        <dbReference type="Pfam" id="PF20249"/>
    </source>
</evidence>
<keyword evidence="6" id="KW-1185">Reference proteome</keyword>
<dbReference type="Pfam" id="PF20249">
    <property type="entry name" value="VasX_N"/>
    <property type="match status" value="1"/>
</dbReference>
<reference evidence="5" key="3">
    <citation type="submission" date="2019-11" db="EMBL/GenBank/DDBJ databases">
        <title>Complete genome sequence of Vibrio owensii SH-14 isolated from shrimp with acute hepatopancreatic necrosis diease.</title>
        <authorList>
            <person name="Liang X."/>
            <person name="Wang Y."/>
        </authorList>
    </citation>
    <scope>NUCLEOTIDE SEQUENCE</scope>
    <source>
        <strain evidence="5">SH14</strain>
    </source>
</reference>
<evidence type="ECO:0000313" key="6">
    <source>
        <dbReference type="Proteomes" id="UP000272136"/>
    </source>
</evidence>
<organism evidence="5 7">
    <name type="scientific">Vibrio owensii</name>
    <dbReference type="NCBI Taxonomy" id="696485"/>
    <lineage>
        <taxon>Bacteria</taxon>
        <taxon>Pseudomonadati</taxon>
        <taxon>Pseudomonadota</taxon>
        <taxon>Gammaproteobacteria</taxon>
        <taxon>Vibrionales</taxon>
        <taxon>Vibrionaceae</taxon>
        <taxon>Vibrio</taxon>
    </lineage>
</organism>